<dbReference type="AlphaFoldDB" id="A0A5C3KJ15"/>
<keyword evidence="2" id="KW-1185">Reference proteome</keyword>
<feature type="non-terminal residue" evidence="1">
    <location>
        <position position="1"/>
    </location>
</feature>
<protein>
    <submittedName>
        <fullName evidence="1">Uncharacterized protein</fullName>
    </submittedName>
</protein>
<sequence length="143" mass="16756">VPPPHRVHLKKPRLMNYDLTQGEYYHLKAYAIPLRIQDMANFADRILDKSRTKNMGKAEKMFHFQVKVMQYMPLEITSIAQLWIPVSKHQPVWEPWSLVIASNETEEEIEFGESSEALVKEVQEILMINTPPAWYHVLPLQDS</sequence>
<name>A0A5C3KJ15_COPMA</name>
<reference evidence="1 2" key="1">
    <citation type="journal article" date="2019" name="Nat. Ecol. Evol.">
        <title>Megaphylogeny resolves global patterns of mushroom evolution.</title>
        <authorList>
            <person name="Varga T."/>
            <person name="Krizsan K."/>
            <person name="Foldi C."/>
            <person name="Dima B."/>
            <person name="Sanchez-Garcia M."/>
            <person name="Sanchez-Ramirez S."/>
            <person name="Szollosi G.J."/>
            <person name="Szarkandi J.G."/>
            <person name="Papp V."/>
            <person name="Albert L."/>
            <person name="Andreopoulos W."/>
            <person name="Angelini C."/>
            <person name="Antonin V."/>
            <person name="Barry K.W."/>
            <person name="Bougher N.L."/>
            <person name="Buchanan P."/>
            <person name="Buyck B."/>
            <person name="Bense V."/>
            <person name="Catcheside P."/>
            <person name="Chovatia M."/>
            <person name="Cooper J."/>
            <person name="Damon W."/>
            <person name="Desjardin D."/>
            <person name="Finy P."/>
            <person name="Geml J."/>
            <person name="Haridas S."/>
            <person name="Hughes K."/>
            <person name="Justo A."/>
            <person name="Karasinski D."/>
            <person name="Kautmanova I."/>
            <person name="Kiss B."/>
            <person name="Kocsube S."/>
            <person name="Kotiranta H."/>
            <person name="LaButti K.M."/>
            <person name="Lechner B.E."/>
            <person name="Liimatainen K."/>
            <person name="Lipzen A."/>
            <person name="Lukacs Z."/>
            <person name="Mihaltcheva S."/>
            <person name="Morgado L.N."/>
            <person name="Niskanen T."/>
            <person name="Noordeloos M.E."/>
            <person name="Ohm R.A."/>
            <person name="Ortiz-Santana B."/>
            <person name="Ovrebo C."/>
            <person name="Racz N."/>
            <person name="Riley R."/>
            <person name="Savchenko A."/>
            <person name="Shiryaev A."/>
            <person name="Soop K."/>
            <person name="Spirin V."/>
            <person name="Szebenyi C."/>
            <person name="Tomsovsky M."/>
            <person name="Tulloss R.E."/>
            <person name="Uehling J."/>
            <person name="Grigoriev I.V."/>
            <person name="Vagvolgyi C."/>
            <person name="Papp T."/>
            <person name="Martin F.M."/>
            <person name="Miettinen O."/>
            <person name="Hibbett D.S."/>
            <person name="Nagy L.G."/>
        </authorList>
    </citation>
    <scope>NUCLEOTIDE SEQUENCE [LARGE SCALE GENOMIC DNA]</scope>
    <source>
        <strain evidence="1 2">CBS 121175</strain>
    </source>
</reference>
<proteinExistence type="predicted"/>
<accession>A0A5C3KJ15</accession>
<dbReference type="OrthoDB" id="5967843at2759"/>
<evidence type="ECO:0000313" key="2">
    <source>
        <dbReference type="Proteomes" id="UP000307440"/>
    </source>
</evidence>
<evidence type="ECO:0000313" key="1">
    <source>
        <dbReference type="EMBL" id="TFK20186.1"/>
    </source>
</evidence>
<organism evidence="1 2">
    <name type="scientific">Coprinopsis marcescibilis</name>
    <name type="common">Agaric fungus</name>
    <name type="synonym">Psathyrella marcescibilis</name>
    <dbReference type="NCBI Taxonomy" id="230819"/>
    <lineage>
        <taxon>Eukaryota</taxon>
        <taxon>Fungi</taxon>
        <taxon>Dikarya</taxon>
        <taxon>Basidiomycota</taxon>
        <taxon>Agaricomycotina</taxon>
        <taxon>Agaricomycetes</taxon>
        <taxon>Agaricomycetidae</taxon>
        <taxon>Agaricales</taxon>
        <taxon>Agaricineae</taxon>
        <taxon>Psathyrellaceae</taxon>
        <taxon>Coprinopsis</taxon>
    </lineage>
</organism>
<dbReference type="Proteomes" id="UP000307440">
    <property type="component" value="Unassembled WGS sequence"/>
</dbReference>
<gene>
    <name evidence="1" type="ORF">FA15DRAFT_600157</name>
</gene>
<dbReference type="EMBL" id="ML210309">
    <property type="protein sequence ID" value="TFK20186.1"/>
    <property type="molecule type" value="Genomic_DNA"/>
</dbReference>